<evidence type="ECO:0000256" key="1">
    <source>
        <dbReference type="SAM" id="MobiDB-lite"/>
    </source>
</evidence>
<accession>A0AAV3ZXH9</accession>
<feature type="compositionally biased region" description="Basic and acidic residues" evidence="1">
    <location>
        <begin position="42"/>
        <end position="61"/>
    </location>
</feature>
<proteinExistence type="predicted"/>
<keyword evidence="3" id="KW-1185">Reference proteome</keyword>
<dbReference type="EMBL" id="BLXT01002986">
    <property type="protein sequence ID" value="GFN99261.1"/>
    <property type="molecule type" value="Genomic_DNA"/>
</dbReference>
<gene>
    <name evidence="2" type="ORF">PoB_002576700</name>
</gene>
<feature type="compositionally biased region" description="Polar residues" evidence="1">
    <location>
        <begin position="109"/>
        <end position="119"/>
    </location>
</feature>
<dbReference type="Proteomes" id="UP000735302">
    <property type="component" value="Unassembled WGS sequence"/>
</dbReference>
<feature type="compositionally biased region" description="Basic residues" evidence="1">
    <location>
        <begin position="70"/>
        <end position="88"/>
    </location>
</feature>
<protein>
    <submittedName>
        <fullName evidence="2">Uncharacterized protein</fullName>
    </submittedName>
</protein>
<organism evidence="2 3">
    <name type="scientific">Plakobranchus ocellatus</name>
    <dbReference type="NCBI Taxonomy" id="259542"/>
    <lineage>
        <taxon>Eukaryota</taxon>
        <taxon>Metazoa</taxon>
        <taxon>Spiralia</taxon>
        <taxon>Lophotrochozoa</taxon>
        <taxon>Mollusca</taxon>
        <taxon>Gastropoda</taxon>
        <taxon>Heterobranchia</taxon>
        <taxon>Euthyneura</taxon>
        <taxon>Panpulmonata</taxon>
        <taxon>Sacoglossa</taxon>
        <taxon>Placobranchoidea</taxon>
        <taxon>Plakobranchidae</taxon>
        <taxon>Plakobranchus</taxon>
    </lineage>
</organism>
<dbReference type="AlphaFoldDB" id="A0AAV3ZXH9"/>
<feature type="region of interest" description="Disordered" evidence="1">
    <location>
        <begin position="29"/>
        <end position="119"/>
    </location>
</feature>
<evidence type="ECO:0000313" key="2">
    <source>
        <dbReference type="EMBL" id="GFN99261.1"/>
    </source>
</evidence>
<evidence type="ECO:0000313" key="3">
    <source>
        <dbReference type="Proteomes" id="UP000735302"/>
    </source>
</evidence>
<reference evidence="2 3" key="1">
    <citation type="journal article" date="2021" name="Elife">
        <title>Chloroplast acquisition without the gene transfer in kleptoplastic sea slugs, Plakobranchus ocellatus.</title>
        <authorList>
            <person name="Maeda T."/>
            <person name="Takahashi S."/>
            <person name="Yoshida T."/>
            <person name="Shimamura S."/>
            <person name="Takaki Y."/>
            <person name="Nagai Y."/>
            <person name="Toyoda A."/>
            <person name="Suzuki Y."/>
            <person name="Arimoto A."/>
            <person name="Ishii H."/>
            <person name="Satoh N."/>
            <person name="Nishiyama T."/>
            <person name="Hasebe M."/>
            <person name="Maruyama T."/>
            <person name="Minagawa J."/>
            <person name="Obokata J."/>
            <person name="Shigenobu S."/>
        </authorList>
    </citation>
    <scope>NUCLEOTIDE SEQUENCE [LARGE SCALE GENOMIC DNA]</scope>
</reference>
<comment type="caution">
    <text evidence="2">The sequence shown here is derived from an EMBL/GenBank/DDBJ whole genome shotgun (WGS) entry which is preliminary data.</text>
</comment>
<name>A0AAV3ZXH9_9GAST</name>
<sequence>MSHYNEVVRSEAERFVDLATTTKFFRLMARVKGEEEEEEEGGEGKEGEREEKEVEEAQREGVEEEESKEMRRKKKKKRRRRKRRKRRGGGGEKGDSTPISERAKLFLRSLTTPKSTQTY</sequence>